<dbReference type="PIRSF" id="PIRSF026449">
    <property type="entry name" value="UCP026449"/>
    <property type="match status" value="1"/>
</dbReference>
<gene>
    <name evidence="2" type="ORF">DCF19_20110</name>
</gene>
<dbReference type="AlphaFoldDB" id="A0A2W4VYB3"/>
<dbReference type="Pfam" id="PF10092">
    <property type="entry name" value="DUF2330"/>
    <property type="match status" value="1"/>
</dbReference>
<accession>A0A2W4VYB3</accession>
<dbReference type="EMBL" id="QBML01000035">
    <property type="protein sequence ID" value="PZO36990.1"/>
    <property type="molecule type" value="Genomic_DNA"/>
</dbReference>
<reference evidence="2 3" key="2">
    <citation type="submission" date="2018-06" db="EMBL/GenBank/DDBJ databases">
        <title>Metagenomic assembly of (sub)arctic Cyanobacteria and their associated microbiome from non-axenic cultures.</title>
        <authorList>
            <person name="Baurain D."/>
        </authorList>
    </citation>
    <scope>NUCLEOTIDE SEQUENCE [LARGE SCALE GENOMIC DNA]</scope>
    <source>
        <strain evidence="2">ULC066bin1</strain>
    </source>
</reference>
<protein>
    <submittedName>
        <fullName evidence="2">DUF2330 domain-containing protein</fullName>
    </submittedName>
</protein>
<dbReference type="InterPro" id="IPR016838">
    <property type="entry name" value="UCP026449"/>
</dbReference>
<feature type="signal peptide" evidence="1">
    <location>
        <begin position="1"/>
        <end position="30"/>
    </location>
</feature>
<name>A0A2W4VYB3_9CYAN</name>
<feature type="chain" id="PRO_5016045142" evidence="1">
    <location>
        <begin position="31"/>
        <end position="463"/>
    </location>
</feature>
<evidence type="ECO:0000256" key="1">
    <source>
        <dbReference type="SAM" id="SignalP"/>
    </source>
</evidence>
<evidence type="ECO:0000313" key="2">
    <source>
        <dbReference type="EMBL" id="PZO36990.1"/>
    </source>
</evidence>
<sequence>MKKFLIWMRVLVSTALACLVVFAYSPAVFAFCGFYVSQADASLFNKASQVVIARDGKRTVLTMANDYQGDIKDFALVVPVPVLLKKEQVRIGEQKIIDRLDSFSAPRLVEYFDSDPCARYEAYDSINLSGATRSAAPMMESKARRDNYQVTIEAKFAVGEYDILILSAKDSDGLEAWLIDNDYKIPQGAKDLLQPYIRQNMKFFVAKVNIAELSKTGSQSLRPLMMAYESPKFMLPIRLGMLNANGDQDLLVYILSPKGQAEVANYRTIKVPSGSDIPVYVKNEFGDFYKSMFKTSYNKEGGKVAFLEYAWDMSSCDPCSAEPLSQEELRKAGVFWIGSPDSSKPSGRRIRPVPFPPTNDGRVFITRLHIRYNRSNFPEDLAFKETSNQESFQGRYVLRYPFKGETSCDAGKEYQRSLRPRFEKEAQTLASLTGWNLADIRRKMNISSLPDPVETPFWENIWK</sequence>
<proteinExistence type="predicted"/>
<dbReference type="Proteomes" id="UP000249467">
    <property type="component" value="Unassembled WGS sequence"/>
</dbReference>
<reference evidence="2 3" key="1">
    <citation type="submission" date="2018-04" db="EMBL/GenBank/DDBJ databases">
        <authorList>
            <person name="Go L.Y."/>
            <person name="Mitchell J.A."/>
        </authorList>
    </citation>
    <scope>NUCLEOTIDE SEQUENCE [LARGE SCALE GENOMIC DNA]</scope>
    <source>
        <strain evidence="2">ULC066bin1</strain>
    </source>
</reference>
<comment type="caution">
    <text evidence="2">The sequence shown here is derived from an EMBL/GenBank/DDBJ whole genome shotgun (WGS) entry which is preliminary data.</text>
</comment>
<keyword evidence="1" id="KW-0732">Signal</keyword>
<organism evidence="2 3">
    <name type="scientific">Pseudanabaena frigida</name>
    <dbReference type="NCBI Taxonomy" id="945775"/>
    <lineage>
        <taxon>Bacteria</taxon>
        <taxon>Bacillati</taxon>
        <taxon>Cyanobacteriota</taxon>
        <taxon>Cyanophyceae</taxon>
        <taxon>Pseudanabaenales</taxon>
        <taxon>Pseudanabaenaceae</taxon>
        <taxon>Pseudanabaena</taxon>
    </lineage>
</organism>
<evidence type="ECO:0000313" key="3">
    <source>
        <dbReference type="Proteomes" id="UP000249467"/>
    </source>
</evidence>
<dbReference type="InterPro" id="IPR019283">
    <property type="entry name" value="DUF2330"/>
</dbReference>